<protein>
    <submittedName>
        <fullName evidence="2">Uncharacterized protein</fullName>
    </submittedName>
</protein>
<dbReference type="Proteomes" id="UP000324222">
    <property type="component" value="Unassembled WGS sequence"/>
</dbReference>
<evidence type="ECO:0000313" key="3">
    <source>
        <dbReference type="Proteomes" id="UP000324222"/>
    </source>
</evidence>
<dbReference type="EMBL" id="VSRR010051446">
    <property type="protein sequence ID" value="MPC79561.1"/>
    <property type="molecule type" value="Genomic_DNA"/>
</dbReference>
<sequence>MSRDSLGGGGGGGGGAGYIVSAFRIPSQRPRLSSSWCYEESVEKHTHGRRSPSPASPHPSTAQACGTWQACTTRPRRGQHPLGSPSLPTTLRHLRVSLCGGGQAAHRHEIVNNSTSQAE</sequence>
<accession>A0A5B7I2H6</accession>
<keyword evidence="3" id="KW-1185">Reference proteome</keyword>
<evidence type="ECO:0000256" key="1">
    <source>
        <dbReference type="SAM" id="MobiDB-lite"/>
    </source>
</evidence>
<dbReference type="AlphaFoldDB" id="A0A5B7I2H6"/>
<comment type="caution">
    <text evidence="2">The sequence shown here is derived from an EMBL/GenBank/DDBJ whole genome shotgun (WGS) entry which is preliminary data.</text>
</comment>
<feature type="region of interest" description="Disordered" evidence="1">
    <location>
        <begin position="37"/>
        <end position="66"/>
    </location>
</feature>
<gene>
    <name evidence="2" type="ORF">E2C01_074092</name>
</gene>
<evidence type="ECO:0000313" key="2">
    <source>
        <dbReference type="EMBL" id="MPC79561.1"/>
    </source>
</evidence>
<name>A0A5B7I2H6_PORTR</name>
<organism evidence="2 3">
    <name type="scientific">Portunus trituberculatus</name>
    <name type="common">Swimming crab</name>
    <name type="synonym">Neptunus trituberculatus</name>
    <dbReference type="NCBI Taxonomy" id="210409"/>
    <lineage>
        <taxon>Eukaryota</taxon>
        <taxon>Metazoa</taxon>
        <taxon>Ecdysozoa</taxon>
        <taxon>Arthropoda</taxon>
        <taxon>Crustacea</taxon>
        <taxon>Multicrustacea</taxon>
        <taxon>Malacostraca</taxon>
        <taxon>Eumalacostraca</taxon>
        <taxon>Eucarida</taxon>
        <taxon>Decapoda</taxon>
        <taxon>Pleocyemata</taxon>
        <taxon>Brachyura</taxon>
        <taxon>Eubrachyura</taxon>
        <taxon>Portunoidea</taxon>
        <taxon>Portunidae</taxon>
        <taxon>Portuninae</taxon>
        <taxon>Portunus</taxon>
    </lineage>
</organism>
<proteinExistence type="predicted"/>
<reference evidence="2 3" key="1">
    <citation type="submission" date="2019-05" db="EMBL/GenBank/DDBJ databases">
        <title>Another draft genome of Portunus trituberculatus and its Hox gene families provides insights of decapod evolution.</title>
        <authorList>
            <person name="Jeong J.-H."/>
            <person name="Song I."/>
            <person name="Kim S."/>
            <person name="Choi T."/>
            <person name="Kim D."/>
            <person name="Ryu S."/>
            <person name="Kim W."/>
        </authorList>
    </citation>
    <scope>NUCLEOTIDE SEQUENCE [LARGE SCALE GENOMIC DNA]</scope>
    <source>
        <tissue evidence="2">Muscle</tissue>
    </source>
</reference>